<comment type="caution">
    <text evidence="3">The sequence shown here is derived from an EMBL/GenBank/DDBJ whole genome shotgun (WGS) entry which is preliminary data.</text>
</comment>
<dbReference type="Pfam" id="PF00023">
    <property type="entry name" value="Ank"/>
    <property type="match status" value="2"/>
</dbReference>
<organism evidence="3 4">
    <name type="scientific">Bacillus pseudomycoides</name>
    <dbReference type="NCBI Taxonomy" id="64104"/>
    <lineage>
        <taxon>Bacteria</taxon>
        <taxon>Bacillati</taxon>
        <taxon>Bacillota</taxon>
        <taxon>Bacilli</taxon>
        <taxon>Bacillales</taxon>
        <taxon>Bacillaceae</taxon>
        <taxon>Bacillus</taxon>
        <taxon>Bacillus cereus group</taxon>
    </lineage>
</organism>
<dbReference type="PANTHER" id="PTHR24180">
    <property type="entry name" value="CYCLIN-DEPENDENT KINASE INHIBITOR 2C-RELATED"/>
    <property type="match status" value="1"/>
</dbReference>
<dbReference type="EMBL" id="NUDP01000112">
    <property type="protein sequence ID" value="PEM65493.1"/>
    <property type="molecule type" value="Genomic_DNA"/>
</dbReference>
<name>A0A2B6S6F6_9BACI</name>
<dbReference type="AlphaFoldDB" id="A0A2B6S6F6"/>
<sequence>MVKKTLSFIGAVVVRKQIFLLFMLLGLFIMIVACEKQEEVESKPVQVKNEKKQEKTHKEEEENKEKKNMNLMDKQLLLSATLGDTETVMKLIKDGANINVSGDKGETPVMAATYHNHVETVKALIDAGADIELPDENKENPFLYASKEGYVDIVKLTIDAGTNIRETNRHGGTALIPAAERGHVEVVKELVGRTDIDVNYRNDLGWTALLEAIVLGNGSENHKQIVQLLIDHGADVNMADRDGVTPLEHAENRGFKEIANMLRVAGANEIIKQPTE</sequence>
<dbReference type="PRINTS" id="PR01415">
    <property type="entry name" value="ANKYRIN"/>
</dbReference>
<dbReference type="SMART" id="SM00248">
    <property type="entry name" value="ANK"/>
    <property type="match status" value="6"/>
</dbReference>
<dbReference type="Proteomes" id="UP000219775">
    <property type="component" value="Unassembled WGS sequence"/>
</dbReference>
<accession>A0A2B6S6F6</accession>
<dbReference type="PROSITE" id="PS51257">
    <property type="entry name" value="PROKAR_LIPOPROTEIN"/>
    <property type="match status" value="1"/>
</dbReference>
<reference evidence="3 4" key="1">
    <citation type="submission" date="2017-09" db="EMBL/GenBank/DDBJ databases">
        <title>Large-scale bioinformatics analysis of Bacillus genomes uncovers conserved roles of natural products in bacterial physiology.</title>
        <authorList>
            <consortium name="Agbiome Team Llc"/>
            <person name="Bleich R.M."/>
            <person name="Grubbs K.J."/>
            <person name="Santa Maria K.C."/>
            <person name="Allen S.E."/>
            <person name="Farag S."/>
            <person name="Shank E.A."/>
            <person name="Bowers A."/>
        </authorList>
    </citation>
    <scope>NUCLEOTIDE SEQUENCE [LARGE SCALE GENOMIC DNA]</scope>
    <source>
        <strain evidence="3 4">AFS009893</strain>
    </source>
</reference>
<evidence type="ECO:0000256" key="1">
    <source>
        <dbReference type="ARBA" id="ARBA00022737"/>
    </source>
</evidence>
<dbReference type="RefSeq" id="WP_097849407.1">
    <property type="nucleotide sequence ID" value="NZ_NUBH01000070.1"/>
</dbReference>
<dbReference type="PANTHER" id="PTHR24180:SF45">
    <property type="entry name" value="POLY [ADP-RIBOSE] POLYMERASE TANKYRASE"/>
    <property type="match status" value="1"/>
</dbReference>
<dbReference type="InterPro" id="IPR051637">
    <property type="entry name" value="Ank_repeat_dom-contain_49"/>
</dbReference>
<evidence type="ECO:0000313" key="4">
    <source>
        <dbReference type="Proteomes" id="UP000219775"/>
    </source>
</evidence>
<dbReference type="InterPro" id="IPR002110">
    <property type="entry name" value="Ankyrin_rpt"/>
</dbReference>
<evidence type="ECO:0000256" key="2">
    <source>
        <dbReference type="ARBA" id="ARBA00023043"/>
    </source>
</evidence>
<dbReference type="PROSITE" id="PS50088">
    <property type="entry name" value="ANK_REPEAT"/>
    <property type="match status" value="3"/>
</dbReference>
<dbReference type="SUPFAM" id="SSF48403">
    <property type="entry name" value="Ankyrin repeat"/>
    <property type="match status" value="1"/>
</dbReference>
<dbReference type="Pfam" id="PF12796">
    <property type="entry name" value="Ank_2"/>
    <property type="match status" value="1"/>
</dbReference>
<keyword evidence="1" id="KW-0677">Repeat</keyword>
<proteinExistence type="predicted"/>
<evidence type="ECO:0000313" key="3">
    <source>
        <dbReference type="EMBL" id="PEM65493.1"/>
    </source>
</evidence>
<keyword evidence="2" id="KW-0040">ANK repeat</keyword>
<protein>
    <submittedName>
        <fullName evidence="3">Uncharacterized protein</fullName>
    </submittedName>
</protein>
<dbReference type="Gene3D" id="1.25.40.20">
    <property type="entry name" value="Ankyrin repeat-containing domain"/>
    <property type="match status" value="1"/>
</dbReference>
<dbReference type="InterPro" id="IPR036770">
    <property type="entry name" value="Ankyrin_rpt-contain_sf"/>
</dbReference>
<dbReference type="PROSITE" id="PS50297">
    <property type="entry name" value="ANK_REP_REGION"/>
    <property type="match status" value="2"/>
</dbReference>
<gene>
    <name evidence="3" type="ORF">CN613_24880</name>
</gene>